<evidence type="ECO:0000256" key="13">
    <source>
        <dbReference type="SAM" id="SignalP"/>
    </source>
</evidence>
<feature type="signal peptide" evidence="13">
    <location>
        <begin position="1"/>
        <end position="19"/>
    </location>
</feature>
<evidence type="ECO:0000256" key="7">
    <source>
        <dbReference type="ARBA" id="ARBA00023065"/>
    </source>
</evidence>
<evidence type="ECO:0000259" key="14">
    <source>
        <dbReference type="Pfam" id="PF00593"/>
    </source>
</evidence>
<name>A0ABT6RE45_9BACT</name>
<feature type="domain" description="TonB-dependent receptor plug" evidence="15">
    <location>
        <begin position="112"/>
        <end position="221"/>
    </location>
</feature>
<sequence length="1059" mass="115275">MKRCLLALLLFLAMLPAIAQNNVIKGKVNGPDGRPIEGATVTLKGTPTATRTDKDGNYTIHASGTDAHLVFSSVGYEQQDLALGTNTSLNATLKLKSTQTEEVVVIGYGTVKKRDLTGSVGKVNMSDMMKAPVASFDQALAGRVAGVQVNTMDGQPGNAINIFVRGANSVTQSNTPLYVVDGFPMEDMNTNTINPADIESIEVLKDASATTIYGARGANGVVMITTKRGKTGAPVVRYNGYYGWQQNIKQMQVLKPYDYVVMQLEANPNSGGVYVPGNTPTPTQLYLSGGTTLNYYKDTADFLDYQSQIFQPAPTYSNSISLSGGNDKTKYTVSGNIFDQKGMIITSGFKRYQGRFSLDQTVSDKFKVGINVNYSHLQQDGLSVGGNNFSSTLNLMYSVWGGRPVNPSPASSAALGGGFDLTDDSNTDPLIGTNNDYRFNPFKSLKNTLNKNITNDLISNAYLEYRIIPGLVLRVTGGIDQRLLESQKFYGSQTAQGSFLSGGGGPNGSITNNKFTSLLNENYLTYTKTFNKDHSISAMVGMSNQKVETSINGLAATNVPNESLGINALGQGIAKTNTTTASPNTMASFLGRVNYSYQSKYLLTLSYRADGSSKFAPENHWAYFPSAAVAWHLSNEKFMDGLKSVISDAKLRATYGVTGNNRVSDFAYLSVYNMDPGAAYTINNVPTNGAYPSTLGNQNLKWETTAQSDVGLELAFLRGRLALEIDAYNKETSHLLLNASVPTSSGYAQVYKNVGRVRNQGLEFTLNTTNIQTRNFTWTSNFNISFNRNKLLQLAEGQESLGITTPWTSGLGSVNSYIAKVGQPLGLMYGLIQDGLYQYSDFDKATSGNYTLKSNVTSNGNASRANIQPGDIKYKDLNGDMTINQNDFTVIGHSLPKHIGGFSNNFTYKNFDLNVFFQWSAGNDIQNMNNYQFRGASTNINQFTSYLDRWTPTHTDTNIPRVNGLGSAFSGYSSYTIEDGSYLRLKTLSLGYNVSASVVKHLKIKGIRAYTSVQNVITWTKYSGQDPEVSLYNSVLTGGFDYSSYPKARTFTLGLDVTF</sequence>
<keyword evidence="13" id="KW-0732">Signal</keyword>
<dbReference type="PANTHER" id="PTHR32552">
    <property type="entry name" value="FERRICHROME IRON RECEPTOR-RELATED"/>
    <property type="match status" value="1"/>
</dbReference>
<dbReference type="InterPro" id="IPR036942">
    <property type="entry name" value="Beta-barrel_TonB_sf"/>
</dbReference>
<dbReference type="SUPFAM" id="SSF56935">
    <property type="entry name" value="Porins"/>
    <property type="match status" value="1"/>
</dbReference>
<dbReference type="InterPro" id="IPR037066">
    <property type="entry name" value="Plug_dom_sf"/>
</dbReference>
<keyword evidence="6" id="KW-0408">Iron</keyword>
<accession>A0ABT6RE45</accession>
<gene>
    <name evidence="16" type="ORF">QJ048_12840</name>
</gene>
<evidence type="ECO:0000259" key="15">
    <source>
        <dbReference type="Pfam" id="PF07715"/>
    </source>
</evidence>
<dbReference type="InterPro" id="IPR023996">
    <property type="entry name" value="TonB-dep_OMP_SusC/RagA"/>
</dbReference>
<evidence type="ECO:0000256" key="11">
    <source>
        <dbReference type="PROSITE-ProRule" id="PRU01360"/>
    </source>
</evidence>
<keyword evidence="9 11" id="KW-0472">Membrane</keyword>
<dbReference type="NCBIfam" id="TIGR04056">
    <property type="entry name" value="OMP_RagA_SusC"/>
    <property type="match status" value="1"/>
</dbReference>
<dbReference type="InterPro" id="IPR039426">
    <property type="entry name" value="TonB-dep_rcpt-like"/>
</dbReference>
<dbReference type="PANTHER" id="PTHR32552:SF81">
    <property type="entry name" value="TONB-DEPENDENT OUTER MEMBRANE RECEPTOR"/>
    <property type="match status" value="1"/>
</dbReference>
<keyword evidence="7" id="KW-0406">Ion transport</keyword>
<evidence type="ECO:0000256" key="12">
    <source>
        <dbReference type="RuleBase" id="RU003357"/>
    </source>
</evidence>
<evidence type="ECO:0000256" key="5">
    <source>
        <dbReference type="ARBA" id="ARBA00022692"/>
    </source>
</evidence>
<feature type="domain" description="TonB-dependent receptor-like beta-barrel" evidence="14">
    <location>
        <begin position="412"/>
        <end position="855"/>
    </location>
</feature>
<organism evidence="16 17">
    <name type="scientific">Pinibacter soli</name>
    <dbReference type="NCBI Taxonomy" id="3044211"/>
    <lineage>
        <taxon>Bacteria</taxon>
        <taxon>Pseudomonadati</taxon>
        <taxon>Bacteroidota</taxon>
        <taxon>Chitinophagia</taxon>
        <taxon>Chitinophagales</taxon>
        <taxon>Chitinophagaceae</taxon>
        <taxon>Pinibacter</taxon>
    </lineage>
</organism>
<dbReference type="InterPro" id="IPR008969">
    <property type="entry name" value="CarboxyPept-like_regulatory"/>
</dbReference>
<evidence type="ECO:0000256" key="9">
    <source>
        <dbReference type="ARBA" id="ARBA00023136"/>
    </source>
</evidence>
<evidence type="ECO:0000256" key="3">
    <source>
        <dbReference type="ARBA" id="ARBA00022452"/>
    </source>
</evidence>
<evidence type="ECO:0000256" key="10">
    <source>
        <dbReference type="ARBA" id="ARBA00023237"/>
    </source>
</evidence>
<evidence type="ECO:0000313" key="16">
    <source>
        <dbReference type="EMBL" id="MDI3320670.1"/>
    </source>
</evidence>
<evidence type="ECO:0000256" key="2">
    <source>
        <dbReference type="ARBA" id="ARBA00022448"/>
    </source>
</evidence>
<evidence type="ECO:0000313" key="17">
    <source>
        <dbReference type="Proteomes" id="UP001226434"/>
    </source>
</evidence>
<feature type="chain" id="PRO_5046155312" evidence="13">
    <location>
        <begin position="20"/>
        <end position="1059"/>
    </location>
</feature>
<dbReference type="Pfam" id="PF13715">
    <property type="entry name" value="CarbopepD_reg_2"/>
    <property type="match status" value="1"/>
</dbReference>
<dbReference type="Pfam" id="PF00593">
    <property type="entry name" value="TonB_dep_Rec_b-barrel"/>
    <property type="match status" value="1"/>
</dbReference>
<keyword evidence="3 11" id="KW-1134">Transmembrane beta strand</keyword>
<evidence type="ECO:0000256" key="8">
    <source>
        <dbReference type="ARBA" id="ARBA00023077"/>
    </source>
</evidence>
<dbReference type="NCBIfam" id="TIGR04057">
    <property type="entry name" value="SusC_RagA_signa"/>
    <property type="match status" value="1"/>
</dbReference>
<comment type="caution">
    <text evidence="16">The sequence shown here is derived from an EMBL/GenBank/DDBJ whole genome shotgun (WGS) entry which is preliminary data.</text>
</comment>
<dbReference type="PROSITE" id="PS52016">
    <property type="entry name" value="TONB_DEPENDENT_REC_3"/>
    <property type="match status" value="1"/>
</dbReference>
<keyword evidence="17" id="KW-1185">Reference proteome</keyword>
<keyword evidence="5 11" id="KW-0812">Transmembrane</keyword>
<proteinExistence type="inferred from homology"/>
<dbReference type="InterPro" id="IPR023997">
    <property type="entry name" value="TonB-dep_OMP_SusC/RagA_CS"/>
</dbReference>
<reference evidence="16 17" key="1">
    <citation type="submission" date="2023-05" db="EMBL/GenBank/DDBJ databases">
        <title>Genome sequence of Pinibacter sp. MAH-24.</title>
        <authorList>
            <person name="Huq M.A."/>
        </authorList>
    </citation>
    <scope>NUCLEOTIDE SEQUENCE [LARGE SCALE GENOMIC DNA]</scope>
    <source>
        <strain evidence="16 17">MAH-24</strain>
    </source>
</reference>
<evidence type="ECO:0000256" key="4">
    <source>
        <dbReference type="ARBA" id="ARBA00022496"/>
    </source>
</evidence>
<dbReference type="Pfam" id="PF07715">
    <property type="entry name" value="Plug"/>
    <property type="match status" value="1"/>
</dbReference>
<dbReference type="InterPro" id="IPR012910">
    <property type="entry name" value="Plug_dom"/>
</dbReference>
<dbReference type="Proteomes" id="UP001226434">
    <property type="component" value="Unassembled WGS sequence"/>
</dbReference>
<dbReference type="Gene3D" id="2.40.170.20">
    <property type="entry name" value="TonB-dependent receptor, beta-barrel domain"/>
    <property type="match status" value="1"/>
</dbReference>
<evidence type="ECO:0000256" key="6">
    <source>
        <dbReference type="ARBA" id="ARBA00023004"/>
    </source>
</evidence>
<keyword evidence="16" id="KW-0675">Receptor</keyword>
<evidence type="ECO:0000256" key="1">
    <source>
        <dbReference type="ARBA" id="ARBA00004571"/>
    </source>
</evidence>
<keyword evidence="10 11" id="KW-0998">Cell outer membrane</keyword>
<dbReference type="RefSeq" id="WP_282334766.1">
    <property type="nucleotide sequence ID" value="NZ_JASBRG010000007.1"/>
</dbReference>
<keyword evidence="8 12" id="KW-0798">TonB box</keyword>
<dbReference type="Gene3D" id="2.170.130.10">
    <property type="entry name" value="TonB-dependent receptor, plug domain"/>
    <property type="match status" value="1"/>
</dbReference>
<comment type="subcellular location">
    <subcellularLocation>
        <location evidence="1 11">Cell outer membrane</location>
        <topology evidence="1 11">Multi-pass membrane protein</topology>
    </subcellularLocation>
</comment>
<keyword evidence="4" id="KW-0410">Iron transport</keyword>
<dbReference type="Gene3D" id="2.60.40.1120">
    <property type="entry name" value="Carboxypeptidase-like, regulatory domain"/>
    <property type="match status" value="1"/>
</dbReference>
<protein>
    <submittedName>
        <fullName evidence="16">TonB-dependent receptor</fullName>
    </submittedName>
</protein>
<keyword evidence="2 11" id="KW-0813">Transport</keyword>
<dbReference type="EMBL" id="JASBRG010000007">
    <property type="protein sequence ID" value="MDI3320670.1"/>
    <property type="molecule type" value="Genomic_DNA"/>
</dbReference>
<comment type="similarity">
    <text evidence="11 12">Belongs to the TonB-dependent receptor family.</text>
</comment>
<dbReference type="SUPFAM" id="SSF49464">
    <property type="entry name" value="Carboxypeptidase regulatory domain-like"/>
    <property type="match status" value="1"/>
</dbReference>
<dbReference type="InterPro" id="IPR000531">
    <property type="entry name" value="Beta-barrel_TonB"/>
</dbReference>